<sequence length="79" mass="9125">MKGCCPFLTRRKIRFVAPLLRQFISSAFGEAYPSHAVRKNPKENRAVMGFLLDVLFMSCPGEEERPNYQRAGDVIRYQD</sequence>
<dbReference type="Proteomes" id="UP001054945">
    <property type="component" value="Unassembled WGS sequence"/>
</dbReference>
<organism evidence="1 2">
    <name type="scientific">Caerostris extrusa</name>
    <name type="common">Bark spider</name>
    <name type="synonym">Caerostris bankana</name>
    <dbReference type="NCBI Taxonomy" id="172846"/>
    <lineage>
        <taxon>Eukaryota</taxon>
        <taxon>Metazoa</taxon>
        <taxon>Ecdysozoa</taxon>
        <taxon>Arthropoda</taxon>
        <taxon>Chelicerata</taxon>
        <taxon>Arachnida</taxon>
        <taxon>Araneae</taxon>
        <taxon>Araneomorphae</taxon>
        <taxon>Entelegynae</taxon>
        <taxon>Araneoidea</taxon>
        <taxon>Araneidae</taxon>
        <taxon>Caerostris</taxon>
    </lineage>
</organism>
<gene>
    <name evidence="1" type="ORF">CEXT_792871</name>
</gene>
<reference evidence="1 2" key="1">
    <citation type="submission" date="2021-06" db="EMBL/GenBank/DDBJ databases">
        <title>Caerostris extrusa draft genome.</title>
        <authorList>
            <person name="Kono N."/>
            <person name="Arakawa K."/>
        </authorList>
    </citation>
    <scope>NUCLEOTIDE SEQUENCE [LARGE SCALE GENOMIC DNA]</scope>
</reference>
<dbReference type="EMBL" id="BPLR01019824">
    <property type="protein sequence ID" value="GIX72164.1"/>
    <property type="molecule type" value="Genomic_DNA"/>
</dbReference>
<comment type="caution">
    <text evidence="1">The sequence shown here is derived from an EMBL/GenBank/DDBJ whole genome shotgun (WGS) entry which is preliminary data.</text>
</comment>
<dbReference type="AlphaFoldDB" id="A0AAV4MN05"/>
<evidence type="ECO:0000313" key="2">
    <source>
        <dbReference type="Proteomes" id="UP001054945"/>
    </source>
</evidence>
<keyword evidence="2" id="KW-1185">Reference proteome</keyword>
<name>A0AAV4MN05_CAEEX</name>
<evidence type="ECO:0000313" key="1">
    <source>
        <dbReference type="EMBL" id="GIX72164.1"/>
    </source>
</evidence>
<proteinExistence type="predicted"/>
<accession>A0AAV4MN05</accession>
<protein>
    <submittedName>
        <fullName evidence="1">Uncharacterized protein</fullName>
    </submittedName>
</protein>